<dbReference type="Proteomes" id="UP001140217">
    <property type="component" value="Unassembled WGS sequence"/>
</dbReference>
<accession>A0A9W8H6M4</accession>
<dbReference type="OrthoDB" id="5518224at2759"/>
<evidence type="ECO:0000313" key="2">
    <source>
        <dbReference type="Proteomes" id="UP001140217"/>
    </source>
</evidence>
<gene>
    <name evidence="1" type="ORF">H4R18_003841</name>
</gene>
<comment type="caution">
    <text evidence="1">The sequence shown here is derived from an EMBL/GenBank/DDBJ whole genome shotgun (WGS) entry which is preliminary data.</text>
</comment>
<organism evidence="1 2">
    <name type="scientific">Coemansia javaensis</name>
    <dbReference type="NCBI Taxonomy" id="2761396"/>
    <lineage>
        <taxon>Eukaryota</taxon>
        <taxon>Fungi</taxon>
        <taxon>Fungi incertae sedis</taxon>
        <taxon>Zoopagomycota</taxon>
        <taxon>Kickxellomycotina</taxon>
        <taxon>Kickxellomycetes</taxon>
        <taxon>Kickxellales</taxon>
        <taxon>Kickxellaceae</taxon>
        <taxon>Coemansia</taxon>
    </lineage>
</organism>
<evidence type="ECO:0000313" key="1">
    <source>
        <dbReference type="EMBL" id="KAJ2779738.1"/>
    </source>
</evidence>
<proteinExistence type="predicted"/>
<protein>
    <submittedName>
        <fullName evidence="1">Uncharacterized protein</fullName>
    </submittedName>
</protein>
<sequence length="533" mass="57614">MCNVRRPVEDNWKQALPVLAVCRQWRRIGVPLVGRHSYIVYGDRSVLVRNPEAAAAAAAASVRARTNLGLLAATGAYRQVRTELRLRAFYAGEPFDALEAMLAAARQARGRWDNVTSLNINLSPQPRQPHSAQTADEHRARRVAIVAQFGAVFPAVAELSIDGPYRNEHTAPLYVALARLYSGQLRALSTLPLVPASTMRFTAALTSLEIGAASGPAHRLPRVLAESLEELALYCIPTDYAWTAHDGDCPGRVTFGRLRRLWAFYGSWRAVPAEAGAPKAQPPPVLAFPALQTLHCTSDEGPAPLLGTARLPAAMRRVVVRGPLETLQCALAARLPGADGLTVSLAHSGRCSMDAVAATVNAIFRGARADTRCELLLDERNIEFRPQDIVCPGLARLRVAAPITAAAALAAVRRFPRLESLALTDVVPHPLPAEIPAATTTTSVAGADDNALLASGASRPTVPPLAPRLEALCLQYQPQLHPPEDMLAVAQYLLLCAPALRRTMLRNMPGHLFAPLFERCQADYPHLGRIQMF</sequence>
<name>A0A9W8H6M4_9FUNG</name>
<dbReference type="AlphaFoldDB" id="A0A9W8H6M4"/>
<dbReference type="EMBL" id="JANBUL010000165">
    <property type="protein sequence ID" value="KAJ2779738.1"/>
    <property type="molecule type" value="Genomic_DNA"/>
</dbReference>
<reference evidence="1" key="1">
    <citation type="submission" date="2022-07" db="EMBL/GenBank/DDBJ databases">
        <title>Phylogenomic reconstructions and comparative analyses of Kickxellomycotina fungi.</title>
        <authorList>
            <person name="Reynolds N.K."/>
            <person name="Stajich J.E."/>
            <person name="Barry K."/>
            <person name="Grigoriev I.V."/>
            <person name="Crous P."/>
            <person name="Smith M.E."/>
        </authorList>
    </citation>
    <scope>NUCLEOTIDE SEQUENCE</scope>
    <source>
        <strain evidence="1">NBRC 105414</strain>
    </source>
</reference>
<keyword evidence="2" id="KW-1185">Reference proteome</keyword>